<evidence type="ECO:0000256" key="3">
    <source>
        <dbReference type="PROSITE-ProRule" id="PRU00059"/>
    </source>
</evidence>
<dbReference type="Gene3D" id="2.60.120.260">
    <property type="entry name" value="Galactose-binding domain-like"/>
    <property type="match status" value="1"/>
</dbReference>
<dbReference type="AlphaFoldDB" id="A0A9J7KD13"/>
<dbReference type="GeneID" id="118409154"/>
<dbReference type="CDD" id="cd00041">
    <property type="entry name" value="CUB"/>
    <property type="match status" value="2"/>
</dbReference>
<evidence type="ECO:0000256" key="1">
    <source>
        <dbReference type="ARBA" id="ARBA00022737"/>
    </source>
</evidence>
<dbReference type="PROSITE" id="PS50022">
    <property type="entry name" value="FA58C_3"/>
    <property type="match status" value="1"/>
</dbReference>
<dbReference type="Pfam" id="PF00431">
    <property type="entry name" value="CUB"/>
    <property type="match status" value="2"/>
</dbReference>
<dbReference type="Gene3D" id="2.10.70.10">
    <property type="entry name" value="Complement Module, domain 1"/>
    <property type="match status" value="1"/>
</dbReference>
<dbReference type="InterPro" id="IPR000421">
    <property type="entry name" value="FA58C"/>
</dbReference>
<organism evidence="6 7">
    <name type="scientific">Branchiostoma floridae</name>
    <name type="common">Florida lancelet</name>
    <name type="synonym">Amphioxus</name>
    <dbReference type="NCBI Taxonomy" id="7739"/>
    <lineage>
        <taxon>Eukaryota</taxon>
        <taxon>Metazoa</taxon>
        <taxon>Chordata</taxon>
        <taxon>Cephalochordata</taxon>
        <taxon>Leptocardii</taxon>
        <taxon>Amphioxiformes</taxon>
        <taxon>Branchiostomatidae</taxon>
        <taxon>Branchiostoma</taxon>
    </lineage>
</organism>
<evidence type="ECO:0000256" key="2">
    <source>
        <dbReference type="ARBA" id="ARBA00023157"/>
    </source>
</evidence>
<keyword evidence="2" id="KW-1015">Disulfide bond</keyword>
<proteinExistence type="predicted"/>
<reference evidence="7" key="2">
    <citation type="submission" date="2025-08" db="UniProtKB">
        <authorList>
            <consortium name="RefSeq"/>
        </authorList>
    </citation>
    <scope>IDENTIFICATION</scope>
    <source>
        <strain evidence="7">S238N-H82</strain>
        <tissue evidence="7">Testes</tissue>
    </source>
</reference>
<dbReference type="InterPro" id="IPR035976">
    <property type="entry name" value="Sushi/SCR/CCP_sf"/>
</dbReference>
<feature type="domain" description="CUB" evidence="4">
    <location>
        <begin position="217"/>
        <end position="334"/>
    </location>
</feature>
<dbReference type="SUPFAM" id="SSF57535">
    <property type="entry name" value="Complement control module/SCR domain"/>
    <property type="match status" value="1"/>
</dbReference>
<dbReference type="KEGG" id="bfo:118409154"/>
<dbReference type="SUPFAM" id="SSF49854">
    <property type="entry name" value="Spermadhesin, CUB domain"/>
    <property type="match status" value="2"/>
</dbReference>
<dbReference type="InterPro" id="IPR000859">
    <property type="entry name" value="CUB_dom"/>
</dbReference>
<comment type="caution">
    <text evidence="3">Lacks conserved residue(s) required for the propagation of feature annotation.</text>
</comment>
<keyword evidence="6" id="KW-1185">Reference proteome</keyword>
<dbReference type="InterPro" id="IPR000436">
    <property type="entry name" value="Sushi_SCR_CCP_dom"/>
</dbReference>
<dbReference type="OrthoDB" id="6160267at2759"/>
<dbReference type="SUPFAM" id="SSF49785">
    <property type="entry name" value="Galactose-binding domain-like"/>
    <property type="match status" value="1"/>
</dbReference>
<dbReference type="Gene3D" id="2.60.120.290">
    <property type="entry name" value="Spermadhesin, CUB domain"/>
    <property type="match status" value="2"/>
</dbReference>
<accession>A0A9J7KD13</accession>
<feature type="domain" description="F5/8 type C" evidence="5">
    <location>
        <begin position="1"/>
        <end position="47"/>
    </location>
</feature>
<protein>
    <submittedName>
        <fullName evidence="7">Tolloid-like protein 1</fullName>
    </submittedName>
</protein>
<dbReference type="PROSITE" id="PS01286">
    <property type="entry name" value="FA58C_2"/>
    <property type="match status" value="1"/>
</dbReference>
<keyword evidence="1" id="KW-0677">Repeat</keyword>
<dbReference type="CDD" id="cd00033">
    <property type="entry name" value="CCP"/>
    <property type="match status" value="1"/>
</dbReference>
<evidence type="ECO:0000259" key="5">
    <source>
        <dbReference type="PROSITE" id="PS50022"/>
    </source>
</evidence>
<reference evidence="6" key="1">
    <citation type="journal article" date="2020" name="Nat. Ecol. Evol.">
        <title>Deeply conserved synteny resolves early events in vertebrate evolution.</title>
        <authorList>
            <person name="Simakov O."/>
            <person name="Marletaz F."/>
            <person name="Yue J.X."/>
            <person name="O'Connell B."/>
            <person name="Jenkins J."/>
            <person name="Brandt A."/>
            <person name="Calef R."/>
            <person name="Tung C.H."/>
            <person name="Huang T.K."/>
            <person name="Schmutz J."/>
            <person name="Satoh N."/>
            <person name="Yu J.K."/>
            <person name="Putnam N.H."/>
            <person name="Green R.E."/>
            <person name="Rokhsar D.S."/>
        </authorList>
    </citation>
    <scope>NUCLEOTIDE SEQUENCE [LARGE SCALE GENOMIC DNA]</scope>
    <source>
        <strain evidence="6">S238N-H82</strain>
    </source>
</reference>
<dbReference type="OMA" id="FETEACC"/>
<dbReference type="PROSITE" id="PS01180">
    <property type="entry name" value="CUB"/>
    <property type="match status" value="2"/>
</dbReference>
<dbReference type="PANTHER" id="PTHR24251">
    <property type="entry name" value="OVOCHYMASE-RELATED"/>
    <property type="match status" value="1"/>
</dbReference>
<dbReference type="Proteomes" id="UP000001554">
    <property type="component" value="Chromosome 2"/>
</dbReference>
<name>A0A9J7KD13_BRAFL</name>
<dbReference type="SMART" id="SM00042">
    <property type="entry name" value="CUB"/>
    <property type="match status" value="2"/>
</dbReference>
<dbReference type="InterPro" id="IPR035914">
    <property type="entry name" value="Sperma_CUB_dom_sf"/>
</dbReference>
<evidence type="ECO:0000313" key="6">
    <source>
        <dbReference type="Proteomes" id="UP000001554"/>
    </source>
</evidence>
<dbReference type="PANTHER" id="PTHR24251:SF30">
    <property type="entry name" value="MEMBRANE FRIZZLED-RELATED PROTEIN"/>
    <property type="match status" value="1"/>
</dbReference>
<dbReference type="RefSeq" id="XP_035665916.1">
    <property type="nucleotide sequence ID" value="XM_035810023.1"/>
</dbReference>
<feature type="domain" description="CUB" evidence="4">
    <location>
        <begin position="47"/>
        <end position="166"/>
    </location>
</feature>
<dbReference type="FunFam" id="2.60.120.290:FF:000013">
    <property type="entry name" value="Membrane frizzled-related protein"/>
    <property type="match status" value="2"/>
</dbReference>
<evidence type="ECO:0000259" key="4">
    <source>
        <dbReference type="PROSITE" id="PS01180"/>
    </source>
</evidence>
<evidence type="ECO:0000313" key="7">
    <source>
        <dbReference type="RefSeq" id="XP_035665916.1"/>
    </source>
</evidence>
<gene>
    <name evidence="7" type="primary">LOC118409154</name>
</gene>
<sequence>MVLLTGNSDADSVVEHLFTGRIQAQRIKVTPLQFHLRPCLRIEIIGCAFIHGENVALTNSVTEGYIMSPNYPSNYPTEMDSNWIITAPSVIQLDFVDTFDIEYGPNCPYDYVRVIDGLLSTSPVLGTFCGTELPPIVRATGNAMTVQLHSDYSVPRTGFKAKYSIAIPCPPLTAPASGALSPVGPHYHPDVVTVTCNQGYVLDGDSDLTCQADACLHGEYLALTDSVTEGYIMSPNYPGNYPERTDCSWTITAPSVIQLEFVGTFDIEFYQGLNCDYDWVKVYDGRISPSSLLGTFCGIDLPPTVRTVGNVMTVQFHTDYSERRAGFRAKYSIGK</sequence>
<dbReference type="InterPro" id="IPR008979">
    <property type="entry name" value="Galactose-bd-like_sf"/>
</dbReference>
<dbReference type="Pfam" id="PF00084">
    <property type="entry name" value="Sushi"/>
    <property type="match status" value="1"/>
</dbReference>